<evidence type="ECO:0000256" key="9">
    <source>
        <dbReference type="RuleBase" id="RU000682"/>
    </source>
</evidence>
<dbReference type="GO" id="GO:0000976">
    <property type="term" value="F:transcription cis-regulatory region binding"/>
    <property type="evidence" value="ECO:0007669"/>
    <property type="project" value="UniProtKB-ARBA"/>
</dbReference>
<name>A0AA88D2H3_FICCA</name>
<keyword evidence="2 10" id="KW-0805">Transcription regulation</keyword>
<evidence type="ECO:0000256" key="4">
    <source>
        <dbReference type="ARBA" id="ARBA00023155"/>
    </source>
</evidence>
<dbReference type="PROSITE" id="PS00027">
    <property type="entry name" value="HOMEOBOX_1"/>
    <property type="match status" value="1"/>
</dbReference>
<gene>
    <name evidence="14" type="ORF">TIFTF001_010986</name>
</gene>
<dbReference type="GO" id="GO:0005634">
    <property type="term" value="C:nucleus"/>
    <property type="evidence" value="ECO:0007669"/>
    <property type="project" value="UniProtKB-SubCell"/>
</dbReference>
<keyword evidence="4 8" id="KW-0371">Homeobox</keyword>
<dbReference type="CDD" id="cd00086">
    <property type="entry name" value="homeodomain"/>
    <property type="match status" value="1"/>
</dbReference>
<dbReference type="Pfam" id="PF02183">
    <property type="entry name" value="HALZ"/>
    <property type="match status" value="1"/>
</dbReference>
<evidence type="ECO:0000256" key="8">
    <source>
        <dbReference type="PROSITE-ProRule" id="PRU00108"/>
    </source>
</evidence>
<evidence type="ECO:0000313" key="14">
    <source>
        <dbReference type="EMBL" id="GMN41770.1"/>
    </source>
</evidence>
<dbReference type="Pfam" id="PF00046">
    <property type="entry name" value="Homeodomain"/>
    <property type="match status" value="1"/>
</dbReference>
<evidence type="ECO:0000256" key="7">
    <source>
        <dbReference type="ARBA" id="ARBA00025748"/>
    </source>
</evidence>
<dbReference type="Proteomes" id="UP001187192">
    <property type="component" value="Unassembled WGS sequence"/>
</dbReference>
<dbReference type="PANTHER" id="PTHR24326:SF495">
    <property type="entry name" value="HOMEOBOX-LEUCINE ZIPPER PROTEIN"/>
    <property type="match status" value="1"/>
</dbReference>
<dbReference type="InterPro" id="IPR009057">
    <property type="entry name" value="Homeodomain-like_sf"/>
</dbReference>
<reference evidence="14" key="1">
    <citation type="submission" date="2023-07" db="EMBL/GenBank/DDBJ databases">
        <title>draft genome sequence of fig (Ficus carica).</title>
        <authorList>
            <person name="Takahashi T."/>
            <person name="Nishimura K."/>
        </authorList>
    </citation>
    <scope>NUCLEOTIDE SEQUENCE</scope>
</reference>
<accession>A0AA88D2H3</accession>
<protein>
    <recommendedName>
        <fullName evidence="10">Homeobox-leucine zipper protein</fullName>
    </recommendedName>
    <alternativeName>
        <fullName evidence="10">HD-ZIP protein</fullName>
    </alternativeName>
    <alternativeName>
        <fullName evidence="10">Homeodomain transcription factor</fullName>
    </alternativeName>
</protein>
<evidence type="ECO:0000256" key="1">
    <source>
        <dbReference type="ARBA" id="ARBA00004123"/>
    </source>
</evidence>
<dbReference type="PRINTS" id="PR00031">
    <property type="entry name" value="HTHREPRESSR"/>
</dbReference>
<organism evidence="14 15">
    <name type="scientific">Ficus carica</name>
    <name type="common">Common fig</name>
    <dbReference type="NCBI Taxonomy" id="3494"/>
    <lineage>
        <taxon>Eukaryota</taxon>
        <taxon>Viridiplantae</taxon>
        <taxon>Streptophyta</taxon>
        <taxon>Embryophyta</taxon>
        <taxon>Tracheophyta</taxon>
        <taxon>Spermatophyta</taxon>
        <taxon>Magnoliopsida</taxon>
        <taxon>eudicotyledons</taxon>
        <taxon>Gunneridae</taxon>
        <taxon>Pentapetalae</taxon>
        <taxon>rosids</taxon>
        <taxon>fabids</taxon>
        <taxon>Rosales</taxon>
        <taxon>Moraceae</taxon>
        <taxon>Ficeae</taxon>
        <taxon>Ficus</taxon>
    </lineage>
</organism>
<comment type="similarity">
    <text evidence="7 10">Belongs to the HD-ZIP homeobox family. Class I subfamily.</text>
</comment>
<dbReference type="EMBL" id="BTGU01000013">
    <property type="protein sequence ID" value="GMN41770.1"/>
    <property type="molecule type" value="Genomic_DNA"/>
</dbReference>
<feature type="DNA-binding region" description="Homeobox" evidence="8">
    <location>
        <begin position="76"/>
        <end position="135"/>
    </location>
</feature>
<comment type="subcellular location">
    <subcellularLocation>
        <location evidence="1 8 9">Nucleus</location>
    </subcellularLocation>
</comment>
<dbReference type="PROSITE" id="PS50071">
    <property type="entry name" value="HOMEOBOX_2"/>
    <property type="match status" value="1"/>
</dbReference>
<keyword evidence="3 8" id="KW-0238">DNA-binding</keyword>
<comment type="caution">
    <text evidence="14">The sequence shown here is derived from an EMBL/GenBank/DDBJ whole genome shotgun (WGS) entry which is preliminary data.</text>
</comment>
<dbReference type="SMART" id="SM00389">
    <property type="entry name" value="HOX"/>
    <property type="match status" value="1"/>
</dbReference>
<feature type="domain" description="Homeobox" evidence="13">
    <location>
        <begin position="74"/>
        <end position="134"/>
    </location>
</feature>
<dbReference type="InterPro" id="IPR000047">
    <property type="entry name" value="HTH_motif"/>
</dbReference>
<evidence type="ECO:0000256" key="5">
    <source>
        <dbReference type="ARBA" id="ARBA00023163"/>
    </source>
</evidence>
<evidence type="ECO:0000256" key="12">
    <source>
        <dbReference type="SAM" id="MobiDB-lite"/>
    </source>
</evidence>
<dbReference type="InterPro" id="IPR001356">
    <property type="entry name" value="HD"/>
</dbReference>
<evidence type="ECO:0000256" key="6">
    <source>
        <dbReference type="ARBA" id="ARBA00023242"/>
    </source>
</evidence>
<evidence type="ECO:0000256" key="11">
    <source>
        <dbReference type="SAM" id="Coils"/>
    </source>
</evidence>
<keyword evidence="6 8" id="KW-0539">Nucleus</keyword>
<evidence type="ECO:0000256" key="2">
    <source>
        <dbReference type="ARBA" id="ARBA00023015"/>
    </source>
</evidence>
<evidence type="ECO:0000256" key="3">
    <source>
        <dbReference type="ARBA" id="ARBA00023125"/>
    </source>
</evidence>
<dbReference type="GO" id="GO:0000981">
    <property type="term" value="F:DNA-binding transcription factor activity, RNA polymerase II-specific"/>
    <property type="evidence" value="ECO:0007669"/>
    <property type="project" value="UniProtKB-UniRule"/>
</dbReference>
<feature type="region of interest" description="Disordered" evidence="12">
    <location>
        <begin position="59"/>
        <end position="78"/>
    </location>
</feature>
<dbReference type="InterPro" id="IPR003106">
    <property type="entry name" value="Leu_zip_homeo"/>
</dbReference>
<comment type="function">
    <text evidence="10">Transcription factor.</text>
</comment>
<dbReference type="FunFam" id="1.10.10.60:FF:000144">
    <property type="entry name" value="homeobox-leucine zipper protein ATHB-6-like"/>
    <property type="match status" value="1"/>
</dbReference>
<evidence type="ECO:0000259" key="13">
    <source>
        <dbReference type="PROSITE" id="PS50071"/>
    </source>
</evidence>
<evidence type="ECO:0000313" key="15">
    <source>
        <dbReference type="Proteomes" id="UP001187192"/>
    </source>
</evidence>
<dbReference type="PANTHER" id="PTHR24326">
    <property type="entry name" value="HOMEOBOX-LEUCINE ZIPPER PROTEIN"/>
    <property type="match status" value="1"/>
</dbReference>
<keyword evidence="11" id="KW-0175">Coiled coil</keyword>
<dbReference type="InterPro" id="IPR017970">
    <property type="entry name" value="Homeobox_CS"/>
</dbReference>
<keyword evidence="15" id="KW-1185">Reference proteome</keyword>
<dbReference type="AlphaFoldDB" id="A0AA88D2H3"/>
<evidence type="ECO:0000256" key="10">
    <source>
        <dbReference type="RuleBase" id="RU369038"/>
    </source>
</evidence>
<proteinExistence type="inferred from homology"/>
<sequence>MASTGKAYTGAHNMTVLLQQQNERLPPNSEVLNSLWLPSSSPSFPGSKAMVSFENATSKVETTEENEEEYEGCSHQPGKKRRLAVNQVQFLEKNFEQENKLEPERKTQLAKELGLEPRQVAIWFQNRRARYKTKQLEKDYDALKASYGSLKSDHDNLLKENETLKNEVKCLKEKLIEKEKGKEDMEIENAICSSIEEAPQNPIVKTDCEALSNVPNVVVCKVEDASSAKSDVLDSDDSPHYAENFSSFLEPADSSHVLEPEQSDFSQDEDDDLILRKSFLPSPFLPKLEAYCCDDPCASSGCFGFHVEDQSFNFWP</sequence>
<dbReference type="Gene3D" id="1.10.10.60">
    <property type="entry name" value="Homeodomain-like"/>
    <property type="match status" value="1"/>
</dbReference>
<dbReference type="GO" id="GO:0045893">
    <property type="term" value="P:positive regulation of DNA-templated transcription"/>
    <property type="evidence" value="ECO:0007669"/>
    <property type="project" value="TreeGrafter"/>
</dbReference>
<feature type="coiled-coil region" evidence="11">
    <location>
        <begin position="147"/>
        <end position="188"/>
    </location>
</feature>
<keyword evidence="5 10" id="KW-0804">Transcription</keyword>
<dbReference type="SUPFAM" id="SSF46689">
    <property type="entry name" value="Homeodomain-like"/>
    <property type="match status" value="1"/>
</dbReference>
<dbReference type="InterPro" id="IPR045224">
    <property type="entry name" value="HDZip_class_I_plant"/>
</dbReference>